<dbReference type="AlphaFoldDB" id="A0A4Y9SIB1"/>
<evidence type="ECO:0000313" key="2">
    <source>
        <dbReference type="Proteomes" id="UP000298438"/>
    </source>
</evidence>
<dbReference type="EMBL" id="SPVF01000115">
    <property type="protein sequence ID" value="TFW21759.1"/>
    <property type="molecule type" value="Genomic_DNA"/>
</dbReference>
<gene>
    <name evidence="1" type="ORF">E4L96_08570</name>
</gene>
<sequence length="78" mass="8830">MTYVAMRPVNLTAVLHLDLELHLWNTGHNMKPDEFVADLVSRWLSADKARIAALSESKKGRIRFPGHEHGPPAARCRE</sequence>
<comment type="caution">
    <text evidence="1">The sequence shown here is derived from an EMBL/GenBank/DDBJ whole genome shotgun (WGS) entry which is preliminary data.</text>
</comment>
<protein>
    <submittedName>
        <fullName evidence="1">Uncharacterized protein</fullName>
    </submittedName>
</protein>
<reference evidence="1 2" key="1">
    <citation type="submission" date="2019-03" db="EMBL/GenBank/DDBJ databases">
        <title>Draft Genome Sequence of Massilia arenosa sp. nov., a Novel Massilia Species Isolated from a Sandy-loam Maize Soil.</title>
        <authorList>
            <person name="Raths R."/>
            <person name="Peta V."/>
            <person name="Bucking H."/>
        </authorList>
    </citation>
    <scope>NUCLEOTIDE SEQUENCE [LARGE SCALE GENOMIC DNA]</scope>
    <source>
        <strain evidence="1 2">MC02</strain>
    </source>
</reference>
<accession>A0A4Y9SIB1</accession>
<name>A0A4Y9SIB1_9BURK</name>
<evidence type="ECO:0000313" key="1">
    <source>
        <dbReference type="EMBL" id="TFW21759.1"/>
    </source>
</evidence>
<dbReference type="Proteomes" id="UP000298438">
    <property type="component" value="Unassembled WGS sequence"/>
</dbReference>
<dbReference type="RefSeq" id="WP_135206798.1">
    <property type="nucleotide sequence ID" value="NZ_SPVF01000115.1"/>
</dbReference>
<organism evidence="1 2">
    <name type="scientific">Zemynaea arenosa</name>
    <dbReference type="NCBI Taxonomy" id="2561931"/>
    <lineage>
        <taxon>Bacteria</taxon>
        <taxon>Pseudomonadati</taxon>
        <taxon>Pseudomonadota</taxon>
        <taxon>Betaproteobacteria</taxon>
        <taxon>Burkholderiales</taxon>
        <taxon>Oxalobacteraceae</taxon>
        <taxon>Telluria group</taxon>
        <taxon>Zemynaea</taxon>
    </lineage>
</organism>
<keyword evidence="2" id="KW-1185">Reference proteome</keyword>
<proteinExistence type="predicted"/>